<dbReference type="Proteomes" id="UP000790377">
    <property type="component" value="Unassembled WGS sequence"/>
</dbReference>
<proteinExistence type="predicted"/>
<keyword evidence="2" id="KW-1185">Reference proteome</keyword>
<sequence length="324" mass="36468">MPDDVAASATYVRIASTSIAAYDYLRTIPAAWRFYEAQWHNRTFSLSFILFILIRITSITVLILSNIGFFYSQFSLESCQAFFLIPPIFKVLQSMVSQSIMASSIMACYSTMAGRKPMYHPSGVCLATNLDGHHLGTWVYYACCIVYDVITTIISVWFLLKYKMTLSNRSIMSKLANTMLYDGMGYFVLLTVTNTVNLNLYRSSAPIQAAAVTVGYVLTWIMSQKLLINLHDAQMQHRMVNAISTGASITSQNHPRDVKASSSLSNGRSHNIPPSSSRKQDEWTVPEFRCEDEGEDPTHMDVHVRMERVLCVGPNSYGQIPTER</sequence>
<accession>A0ACB8AU21</accession>
<name>A0ACB8AU21_9AGAM</name>
<reference evidence="1" key="1">
    <citation type="journal article" date="2021" name="New Phytol.">
        <title>Evolutionary innovations through gain and loss of genes in the ectomycorrhizal Boletales.</title>
        <authorList>
            <person name="Wu G."/>
            <person name="Miyauchi S."/>
            <person name="Morin E."/>
            <person name="Kuo A."/>
            <person name="Drula E."/>
            <person name="Varga T."/>
            <person name="Kohler A."/>
            <person name="Feng B."/>
            <person name="Cao Y."/>
            <person name="Lipzen A."/>
            <person name="Daum C."/>
            <person name="Hundley H."/>
            <person name="Pangilinan J."/>
            <person name="Johnson J."/>
            <person name="Barry K."/>
            <person name="LaButti K."/>
            <person name="Ng V."/>
            <person name="Ahrendt S."/>
            <person name="Min B."/>
            <person name="Choi I.G."/>
            <person name="Park H."/>
            <person name="Plett J.M."/>
            <person name="Magnuson J."/>
            <person name="Spatafora J.W."/>
            <person name="Nagy L.G."/>
            <person name="Henrissat B."/>
            <person name="Grigoriev I.V."/>
            <person name="Yang Z.L."/>
            <person name="Xu J."/>
            <person name="Martin F.M."/>
        </authorList>
    </citation>
    <scope>NUCLEOTIDE SEQUENCE</scope>
    <source>
        <strain evidence="1">ATCC 28755</strain>
    </source>
</reference>
<gene>
    <name evidence="1" type="ORF">BJ138DRAFT_283961</name>
</gene>
<comment type="caution">
    <text evidence="1">The sequence shown here is derived from an EMBL/GenBank/DDBJ whole genome shotgun (WGS) entry which is preliminary data.</text>
</comment>
<evidence type="ECO:0000313" key="1">
    <source>
        <dbReference type="EMBL" id="KAH7916523.1"/>
    </source>
</evidence>
<dbReference type="EMBL" id="MU267590">
    <property type="protein sequence ID" value="KAH7916523.1"/>
    <property type="molecule type" value="Genomic_DNA"/>
</dbReference>
<organism evidence="1 2">
    <name type="scientific">Hygrophoropsis aurantiaca</name>
    <dbReference type="NCBI Taxonomy" id="72124"/>
    <lineage>
        <taxon>Eukaryota</taxon>
        <taxon>Fungi</taxon>
        <taxon>Dikarya</taxon>
        <taxon>Basidiomycota</taxon>
        <taxon>Agaricomycotina</taxon>
        <taxon>Agaricomycetes</taxon>
        <taxon>Agaricomycetidae</taxon>
        <taxon>Boletales</taxon>
        <taxon>Coniophorineae</taxon>
        <taxon>Hygrophoropsidaceae</taxon>
        <taxon>Hygrophoropsis</taxon>
    </lineage>
</organism>
<protein>
    <submittedName>
        <fullName evidence="1">Uncharacterized protein</fullName>
    </submittedName>
</protein>
<evidence type="ECO:0000313" key="2">
    <source>
        <dbReference type="Proteomes" id="UP000790377"/>
    </source>
</evidence>